<evidence type="ECO:0000313" key="9">
    <source>
        <dbReference type="EMBL" id="CDY24216.1"/>
    </source>
</evidence>
<evidence type="ECO:0000256" key="6">
    <source>
        <dbReference type="ARBA" id="ARBA00023136"/>
    </source>
</evidence>
<protein>
    <submittedName>
        <fullName evidence="9">BnaC01g37960D protein</fullName>
    </submittedName>
</protein>
<evidence type="ECO:0000256" key="3">
    <source>
        <dbReference type="ARBA" id="ARBA00022741"/>
    </source>
</evidence>
<dbReference type="GO" id="GO:0140359">
    <property type="term" value="F:ABC-type transporter activity"/>
    <property type="evidence" value="ECO:0007669"/>
    <property type="project" value="InterPro"/>
</dbReference>
<dbReference type="PaxDb" id="3708-A0A078GFS1"/>
<dbReference type="GO" id="GO:0005524">
    <property type="term" value="F:ATP binding"/>
    <property type="evidence" value="ECO:0007669"/>
    <property type="project" value="UniProtKB-KW"/>
</dbReference>
<dbReference type="PANTHER" id="PTHR24223">
    <property type="entry name" value="ATP-BINDING CASSETTE SUB-FAMILY C"/>
    <property type="match status" value="1"/>
</dbReference>
<organism evidence="9 10">
    <name type="scientific">Brassica napus</name>
    <name type="common">Rape</name>
    <dbReference type="NCBI Taxonomy" id="3708"/>
    <lineage>
        <taxon>Eukaryota</taxon>
        <taxon>Viridiplantae</taxon>
        <taxon>Streptophyta</taxon>
        <taxon>Embryophyta</taxon>
        <taxon>Tracheophyta</taxon>
        <taxon>Spermatophyta</taxon>
        <taxon>Magnoliopsida</taxon>
        <taxon>eudicotyledons</taxon>
        <taxon>Gunneridae</taxon>
        <taxon>Pentapetalae</taxon>
        <taxon>rosids</taxon>
        <taxon>malvids</taxon>
        <taxon>Brassicales</taxon>
        <taxon>Brassicaceae</taxon>
        <taxon>Brassiceae</taxon>
        <taxon>Brassica</taxon>
    </lineage>
</organism>
<keyword evidence="3" id="KW-0547">Nucleotide-binding</keyword>
<feature type="domain" description="ABC transmembrane type-1" evidence="8">
    <location>
        <begin position="8"/>
        <end position="121"/>
    </location>
</feature>
<sequence>MTVDAERVAMWLLYMSLGLASIAALVATILVMLVNIPFGKMQERFQEKLMEAKDSRMKSTSEILRNMRILKLQGWEMKFLSKVFDLRTCEEGWLKKYVYNSAVISFVFWGAPTLVSVSTFADLLPSGNYLHGCAN</sequence>
<dbReference type="InterPro" id="IPR011527">
    <property type="entry name" value="ABC1_TM_dom"/>
</dbReference>
<keyword evidence="5 7" id="KW-1133">Transmembrane helix</keyword>
<evidence type="ECO:0000256" key="2">
    <source>
        <dbReference type="ARBA" id="ARBA00022692"/>
    </source>
</evidence>
<dbReference type="Gene3D" id="1.20.1560.10">
    <property type="entry name" value="ABC transporter type 1, transmembrane domain"/>
    <property type="match status" value="1"/>
</dbReference>
<dbReference type="EMBL" id="LK032155">
    <property type="protein sequence ID" value="CDY24216.1"/>
    <property type="molecule type" value="Genomic_DNA"/>
</dbReference>
<dbReference type="AlphaFoldDB" id="A0A078GFS1"/>
<dbReference type="InterPro" id="IPR050173">
    <property type="entry name" value="ABC_transporter_C-like"/>
</dbReference>
<proteinExistence type="predicted"/>
<evidence type="ECO:0000259" key="8">
    <source>
        <dbReference type="PROSITE" id="PS50929"/>
    </source>
</evidence>
<accession>A0A078GFS1</accession>
<dbReference type="OMA" id="MSMIMEL"/>
<reference evidence="9 10" key="1">
    <citation type="journal article" date="2014" name="Science">
        <title>Plant genetics. Early allopolyploid evolution in the post-Neolithic Brassica napus oilseed genome.</title>
        <authorList>
            <person name="Chalhoub B."/>
            <person name="Denoeud F."/>
            <person name="Liu S."/>
            <person name="Parkin I.A."/>
            <person name="Tang H."/>
            <person name="Wang X."/>
            <person name="Chiquet J."/>
            <person name="Belcram H."/>
            <person name="Tong C."/>
            <person name="Samans B."/>
            <person name="Correa M."/>
            <person name="Da Silva C."/>
            <person name="Just J."/>
            <person name="Falentin C."/>
            <person name="Koh C.S."/>
            <person name="Le Clainche I."/>
            <person name="Bernard M."/>
            <person name="Bento P."/>
            <person name="Noel B."/>
            <person name="Labadie K."/>
            <person name="Alberti A."/>
            <person name="Charles M."/>
            <person name="Arnaud D."/>
            <person name="Guo H."/>
            <person name="Daviaud C."/>
            <person name="Alamery S."/>
            <person name="Jabbari K."/>
            <person name="Zhao M."/>
            <person name="Edger P.P."/>
            <person name="Chelaifa H."/>
            <person name="Tack D."/>
            <person name="Lassalle G."/>
            <person name="Mestiri I."/>
            <person name="Schnel N."/>
            <person name="Le Paslier M.C."/>
            <person name="Fan G."/>
            <person name="Renault V."/>
            <person name="Bayer P.E."/>
            <person name="Golicz A.A."/>
            <person name="Manoli S."/>
            <person name="Lee T.H."/>
            <person name="Thi V.H."/>
            <person name="Chalabi S."/>
            <person name="Hu Q."/>
            <person name="Fan C."/>
            <person name="Tollenaere R."/>
            <person name="Lu Y."/>
            <person name="Battail C."/>
            <person name="Shen J."/>
            <person name="Sidebottom C.H."/>
            <person name="Wang X."/>
            <person name="Canaguier A."/>
            <person name="Chauveau A."/>
            <person name="Berard A."/>
            <person name="Deniot G."/>
            <person name="Guan M."/>
            <person name="Liu Z."/>
            <person name="Sun F."/>
            <person name="Lim Y.P."/>
            <person name="Lyons E."/>
            <person name="Town C.D."/>
            <person name="Bancroft I."/>
            <person name="Wang X."/>
            <person name="Meng J."/>
            <person name="Ma J."/>
            <person name="Pires J.C."/>
            <person name="King G.J."/>
            <person name="Brunel D."/>
            <person name="Delourme R."/>
            <person name="Renard M."/>
            <person name="Aury J.M."/>
            <person name="Adams K.L."/>
            <person name="Batley J."/>
            <person name="Snowdon R.J."/>
            <person name="Tost J."/>
            <person name="Edwards D."/>
            <person name="Zhou Y."/>
            <person name="Hua W."/>
            <person name="Sharpe A.G."/>
            <person name="Paterson A.H."/>
            <person name="Guan C."/>
            <person name="Wincker P."/>
        </authorList>
    </citation>
    <scope>NUCLEOTIDE SEQUENCE [LARGE SCALE GENOMIC DNA]</scope>
    <source>
        <strain evidence="10">cv. Darmor-bzh</strain>
    </source>
</reference>
<dbReference type="GO" id="GO:0016020">
    <property type="term" value="C:membrane"/>
    <property type="evidence" value="ECO:0007669"/>
    <property type="project" value="InterPro"/>
</dbReference>
<gene>
    <name evidence="9" type="primary">BnaC01g37960D</name>
    <name evidence="9" type="ORF">GSBRNA2T00026319001</name>
</gene>
<evidence type="ECO:0000256" key="1">
    <source>
        <dbReference type="ARBA" id="ARBA00022448"/>
    </source>
</evidence>
<evidence type="ECO:0000256" key="7">
    <source>
        <dbReference type="SAM" id="Phobius"/>
    </source>
</evidence>
<dbReference type="PROSITE" id="PS50929">
    <property type="entry name" value="ABC_TM1F"/>
    <property type="match status" value="1"/>
</dbReference>
<keyword evidence="1" id="KW-0813">Transport</keyword>
<dbReference type="Proteomes" id="UP000028999">
    <property type="component" value="Unassembled WGS sequence"/>
</dbReference>
<keyword evidence="4" id="KW-0067">ATP-binding</keyword>
<keyword evidence="6 7" id="KW-0472">Membrane</keyword>
<dbReference type="PANTHER" id="PTHR24223:SF407">
    <property type="entry name" value="ABC-TYPE XENOBIOTIC TRANSPORTER"/>
    <property type="match status" value="1"/>
</dbReference>
<dbReference type="STRING" id="3708.A0A078GFS1"/>
<evidence type="ECO:0000256" key="4">
    <source>
        <dbReference type="ARBA" id="ARBA00022840"/>
    </source>
</evidence>
<name>A0A078GFS1_BRANA</name>
<dbReference type="InterPro" id="IPR036640">
    <property type="entry name" value="ABC1_TM_sf"/>
</dbReference>
<evidence type="ECO:0000256" key="5">
    <source>
        <dbReference type="ARBA" id="ARBA00022989"/>
    </source>
</evidence>
<evidence type="ECO:0000313" key="10">
    <source>
        <dbReference type="Proteomes" id="UP000028999"/>
    </source>
</evidence>
<feature type="transmembrane region" description="Helical" evidence="7">
    <location>
        <begin position="12"/>
        <end position="38"/>
    </location>
</feature>
<dbReference type="SUPFAM" id="SSF90123">
    <property type="entry name" value="ABC transporter transmembrane region"/>
    <property type="match status" value="1"/>
</dbReference>
<dbReference type="Pfam" id="PF00664">
    <property type="entry name" value="ABC_membrane"/>
    <property type="match status" value="1"/>
</dbReference>
<keyword evidence="10" id="KW-1185">Reference proteome</keyword>
<dbReference type="Gramene" id="CDY24216">
    <property type="protein sequence ID" value="CDY24216"/>
    <property type="gene ID" value="GSBRNA2T00026319001"/>
</dbReference>
<keyword evidence="2 7" id="KW-0812">Transmembrane</keyword>